<dbReference type="GO" id="GO:0071944">
    <property type="term" value="C:cell periphery"/>
    <property type="evidence" value="ECO:0007669"/>
    <property type="project" value="UniProtKB-ARBA"/>
</dbReference>
<name>A0A368F0E2_ANCCA</name>
<comment type="caution">
    <text evidence="6">The sequence shown here is derived from an EMBL/GenBank/DDBJ whole genome shotgun (WGS) entry which is preliminary data.</text>
</comment>
<gene>
    <name evidence="6" type="ORF">ANCCAN_28743</name>
</gene>
<dbReference type="GO" id="GO:0007155">
    <property type="term" value="P:cell adhesion"/>
    <property type="evidence" value="ECO:0007669"/>
    <property type="project" value="InterPro"/>
</dbReference>
<reference evidence="6 7" key="1">
    <citation type="submission" date="2014-10" db="EMBL/GenBank/DDBJ databases">
        <title>Draft genome of the hookworm Ancylostoma caninum.</title>
        <authorList>
            <person name="Mitreva M."/>
        </authorList>
    </citation>
    <scope>NUCLEOTIDE SEQUENCE [LARGE SCALE GENOMIC DNA]</scope>
    <source>
        <strain evidence="6 7">Baltimore</strain>
    </source>
</reference>
<dbReference type="SUPFAM" id="SSF47220">
    <property type="entry name" value="alpha-catenin/vinculin-like"/>
    <property type="match status" value="1"/>
</dbReference>
<keyword evidence="4" id="KW-0963">Cytoplasm</keyword>
<dbReference type="GO" id="GO:0051015">
    <property type="term" value="F:actin filament binding"/>
    <property type="evidence" value="ECO:0007669"/>
    <property type="project" value="InterPro"/>
</dbReference>
<comment type="similarity">
    <text evidence="2">Belongs to the vinculin/alpha-catenin family.</text>
</comment>
<dbReference type="InterPro" id="IPR017997">
    <property type="entry name" value="Vinculin"/>
</dbReference>
<keyword evidence="7" id="KW-1185">Reference proteome</keyword>
<dbReference type="InterPro" id="IPR036723">
    <property type="entry name" value="Alpha-catenin/vinculin-like_sf"/>
</dbReference>
<dbReference type="Gene3D" id="1.20.120.230">
    <property type="entry name" value="Alpha-catenin/vinculin-like"/>
    <property type="match status" value="1"/>
</dbReference>
<sequence length="111" mass="12183">MSVGKDTFYISKSAKTLLSGWDLIECAKAIADSSEEVTRLAVQLARLCTDLKMRMALLQMAERIPTIATQLKVCSTVKSTMFGTSMTIGPYGEQVDGNSSLREYIACVETY</sequence>
<dbReference type="Proteomes" id="UP000252519">
    <property type="component" value="Unassembled WGS sequence"/>
</dbReference>
<proteinExistence type="inferred from homology"/>
<evidence type="ECO:0000313" key="7">
    <source>
        <dbReference type="Proteomes" id="UP000252519"/>
    </source>
</evidence>
<dbReference type="STRING" id="29170.A0A368F0E2"/>
<keyword evidence="5" id="KW-0009">Actin-binding</keyword>
<evidence type="ECO:0000256" key="5">
    <source>
        <dbReference type="ARBA" id="ARBA00023203"/>
    </source>
</evidence>
<dbReference type="InterPro" id="IPR006077">
    <property type="entry name" value="Vinculin/catenin"/>
</dbReference>
<protein>
    <recommendedName>
        <fullName evidence="3">Vinculin</fullName>
    </recommendedName>
</protein>
<evidence type="ECO:0000256" key="4">
    <source>
        <dbReference type="ARBA" id="ARBA00022490"/>
    </source>
</evidence>
<dbReference type="EMBL" id="JOJR01011422">
    <property type="protein sequence ID" value="RCN25544.1"/>
    <property type="molecule type" value="Genomic_DNA"/>
</dbReference>
<evidence type="ECO:0000256" key="3">
    <source>
        <dbReference type="ARBA" id="ARBA00014125"/>
    </source>
</evidence>
<accession>A0A368F0E2</accession>
<dbReference type="OrthoDB" id="29742at2759"/>
<dbReference type="PANTHER" id="PTHR46180">
    <property type="entry name" value="VINCULIN"/>
    <property type="match status" value="1"/>
</dbReference>
<comment type="subcellular location">
    <subcellularLocation>
        <location evidence="1">Cytoplasm</location>
    </subcellularLocation>
</comment>
<dbReference type="GO" id="GO:0005737">
    <property type="term" value="C:cytoplasm"/>
    <property type="evidence" value="ECO:0007669"/>
    <property type="project" value="UniProtKB-SubCell"/>
</dbReference>
<organism evidence="6 7">
    <name type="scientific">Ancylostoma caninum</name>
    <name type="common">Dog hookworm</name>
    <dbReference type="NCBI Taxonomy" id="29170"/>
    <lineage>
        <taxon>Eukaryota</taxon>
        <taxon>Metazoa</taxon>
        <taxon>Ecdysozoa</taxon>
        <taxon>Nematoda</taxon>
        <taxon>Chromadorea</taxon>
        <taxon>Rhabditida</taxon>
        <taxon>Rhabditina</taxon>
        <taxon>Rhabditomorpha</taxon>
        <taxon>Strongyloidea</taxon>
        <taxon>Ancylostomatidae</taxon>
        <taxon>Ancylostomatinae</taxon>
        <taxon>Ancylostoma</taxon>
    </lineage>
</organism>
<evidence type="ECO:0000313" key="6">
    <source>
        <dbReference type="EMBL" id="RCN25544.1"/>
    </source>
</evidence>
<dbReference type="AlphaFoldDB" id="A0A368F0E2"/>
<dbReference type="Pfam" id="PF01044">
    <property type="entry name" value="Vinculin"/>
    <property type="match status" value="1"/>
</dbReference>
<dbReference type="PRINTS" id="PR00806">
    <property type="entry name" value="VINCULIN"/>
</dbReference>
<evidence type="ECO:0000256" key="1">
    <source>
        <dbReference type="ARBA" id="ARBA00004496"/>
    </source>
</evidence>
<evidence type="ECO:0000256" key="2">
    <source>
        <dbReference type="ARBA" id="ARBA00008376"/>
    </source>
</evidence>